<dbReference type="GO" id="GO:0016787">
    <property type="term" value="F:hydrolase activity"/>
    <property type="evidence" value="ECO:0007669"/>
    <property type="project" value="UniProtKB-KW"/>
</dbReference>
<dbReference type="PANTHER" id="PTHR10655:SF17">
    <property type="entry name" value="LYSOPHOSPHOLIPASE-LIKE PROTEIN 1"/>
    <property type="match status" value="1"/>
</dbReference>
<dbReference type="InterPro" id="IPR029058">
    <property type="entry name" value="AB_hydrolase_fold"/>
</dbReference>
<evidence type="ECO:0000259" key="3">
    <source>
        <dbReference type="Pfam" id="PF02230"/>
    </source>
</evidence>
<evidence type="ECO:0000256" key="1">
    <source>
        <dbReference type="ARBA" id="ARBA00006499"/>
    </source>
</evidence>
<dbReference type="OrthoDB" id="9805640at2"/>
<dbReference type="RefSeq" id="WP_103313821.1">
    <property type="nucleotide sequence ID" value="NZ_PPPD01000002.1"/>
</dbReference>
<dbReference type="Gene3D" id="3.40.50.1820">
    <property type="entry name" value="alpha/beta hydrolase"/>
    <property type="match status" value="1"/>
</dbReference>
<dbReference type="Pfam" id="PF02230">
    <property type="entry name" value="Abhydrolase_2"/>
    <property type="match status" value="1"/>
</dbReference>
<comment type="similarity">
    <text evidence="1">Belongs to the AB hydrolase superfamily. AB hydrolase 2 family.</text>
</comment>
<dbReference type="PANTHER" id="PTHR10655">
    <property type="entry name" value="LYSOPHOSPHOLIPASE-RELATED"/>
    <property type="match status" value="1"/>
</dbReference>
<protein>
    <submittedName>
        <fullName evidence="4">Carboxylesterase</fullName>
    </submittedName>
</protein>
<accession>A0A2K3UTI1</accession>
<reference evidence="4 5" key="1">
    <citation type="submission" date="2018-01" db="EMBL/GenBank/DDBJ databases">
        <title>Deinococcus koreensis sp. nov., a radiation-resistant bacterium isolated from river water.</title>
        <authorList>
            <person name="Choi A."/>
        </authorList>
    </citation>
    <scope>NUCLEOTIDE SEQUENCE [LARGE SCALE GENOMIC DNA]</scope>
    <source>
        <strain evidence="4 5">SJW1-2</strain>
    </source>
</reference>
<dbReference type="EMBL" id="PPPD01000002">
    <property type="protein sequence ID" value="PNY79837.1"/>
    <property type="molecule type" value="Genomic_DNA"/>
</dbReference>
<feature type="domain" description="Phospholipase/carboxylesterase/thioesterase" evidence="3">
    <location>
        <begin position="19"/>
        <end position="211"/>
    </location>
</feature>
<dbReference type="SUPFAM" id="SSF53474">
    <property type="entry name" value="alpha/beta-Hydrolases"/>
    <property type="match status" value="1"/>
</dbReference>
<sequence length="238" mass="25191">MNAPFHLTRPPRTPAPGRAPTLILLHGVGANETSLLGLAAQLDPRFQIISVRAPLELHPGGYGFFHVQFTPEPVIVAEEAEASRQALAELIPALAAEYGLDPARIYVLGFSQGAIMGASLALSRPELVAGLVMLSGRILPEARPTFAAGADLARLPVFVGHGVHDAKLGIHHGRASRTLLSELGVRLSYHEYEMGHEVSAAEIADLNAWLAARLAEGTGAVPQPVSAPNLEGGRPEQR</sequence>
<organism evidence="4 5">
    <name type="scientific">Deinococcus koreensis</name>
    <dbReference type="NCBI Taxonomy" id="2054903"/>
    <lineage>
        <taxon>Bacteria</taxon>
        <taxon>Thermotogati</taxon>
        <taxon>Deinococcota</taxon>
        <taxon>Deinococci</taxon>
        <taxon>Deinococcales</taxon>
        <taxon>Deinococcaceae</taxon>
        <taxon>Deinococcus</taxon>
    </lineage>
</organism>
<keyword evidence="5" id="KW-1185">Reference proteome</keyword>
<dbReference type="Proteomes" id="UP000236379">
    <property type="component" value="Unassembled WGS sequence"/>
</dbReference>
<dbReference type="AlphaFoldDB" id="A0A2K3UTI1"/>
<evidence type="ECO:0000313" key="4">
    <source>
        <dbReference type="EMBL" id="PNY79837.1"/>
    </source>
</evidence>
<evidence type="ECO:0000313" key="5">
    <source>
        <dbReference type="Proteomes" id="UP000236379"/>
    </source>
</evidence>
<dbReference type="InterPro" id="IPR003140">
    <property type="entry name" value="PLipase/COase/thioEstase"/>
</dbReference>
<dbReference type="InterPro" id="IPR050565">
    <property type="entry name" value="LYPA1-2/EST-like"/>
</dbReference>
<name>A0A2K3UTI1_9DEIO</name>
<keyword evidence="2" id="KW-0378">Hydrolase</keyword>
<gene>
    <name evidence="4" type="ORF">CVO96_18020</name>
</gene>
<evidence type="ECO:0000256" key="2">
    <source>
        <dbReference type="ARBA" id="ARBA00022801"/>
    </source>
</evidence>
<proteinExistence type="inferred from homology"/>
<comment type="caution">
    <text evidence="4">The sequence shown here is derived from an EMBL/GenBank/DDBJ whole genome shotgun (WGS) entry which is preliminary data.</text>
</comment>